<gene>
    <name evidence="1" type="ORF">Fcan01_15433</name>
</gene>
<comment type="caution">
    <text evidence="1">The sequence shown here is derived from an EMBL/GenBank/DDBJ whole genome shotgun (WGS) entry which is preliminary data.</text>
</comment>
<dbReference type="EMBL" id="LNIX01000010">
    <property type="protein sequence ID" value="OXA49719.1"/>
    <property type="molecule type" value="Genomic_DNA"/>
</dbReference>
<reference evidence="1 2" key="1">
    <citation type="submission" date="2015-12" db="EMBL/GenBank/DDBJ databases">
        <title>The genome of Folsomia candida.</title>
        <authorList>
            <person name="Faddeeva A."/>
            <person name="Derks M.F."/>
            <person name="Anvar Y."/>
            <person name="Smit S."/>
            <person name="Van Straalen N."/>
            <person name="Roelofs D."/>
        </authorList>
    </citation>
    <scope>NUCLEOTIDE SEQUENCE [LARGE SCALE GENOMIC DNA]</scope>
    <source>
        <strain evidence="1 2">VU population</strain>
        <tissue evidence="1">Whole body</tissue>
    </source>
</reference>
<keyword evidence="2" id="KW-1185">Reference proteome</keyword>
<dbReference type="AlphaFoldDB" id="A0A226DWW5"/>
<dbReference type="Proteomes" id="UP000198287">
    <property type="component" value="Unassembled WGS sequence"/>
</dbReference>
<name>A0A226DWW5_FOLCA</name>
<accession>A0A226DWW5</accession>
<proteinExistence type="predicted"/>
<evidence type="ECO:0000313" key="1">
    <source>
        <dbReference type="EMBL" id="OXA49719.1"/>
    </source>
</evidence>
<organism evidence="1 2">
    <name type="scientific">Folsomia candida</name>
    <name type="common">Springtail</name>
    <dbReference type="NCBI Taxonomy" id="158441"/>
    <lineage>
        <taxon>Eukaryota</taxon>
        <taxon>Metazoa</taxon>
        <taxon>Ecdysozoa</taxon>
        <taxon>Arthropoda</taxon>
        <taxon>Hexapoda</taxon>
        <taxon>Collembola</taxon>
        <taxon>Entomobryomorpha</taxon>
        <taxon>Isotomoidea</taxon>
        <taxon>Isotomidae</taxon>
        <taxon>Proisotominae</taxon>
        <taxon>Folsomia</taxon>
    </lineage>
</organism>
<evidence type="ECO:0000313" key="2">
    <source>
        <dbReference type="Proteomes" id="UP000198287"/>
    </source>
</evidence>
<sequence>MSQETKLETWREQHPLKNYVVVSRLFEIIHQACTPHWTGWFKHEMVNLSFVCPEWASEARKYIHRRDEYGRFFYFDSWLTFELDNALCSHVTAVLPPDQWPPLGPCVTNIDASWTGLSAGDARKISRLMPALETLVGAVLFSRGADPNACAITFLSEQLKLQHPIVDFPWFGVPVHESESELHVGEISAAADTFTVNSHNASLLHVVTRDDVTK</sequence>
<protein>
    <submittedName>
        <fullName evidence="1">Uncharacterized protein</fullName>
    </submittedName>
</protein>